<comment type="caution">
    <text evidence="2">The sequence shown here is derived from an EMBL/GenBank/DDBJ whole genome shotgun (WGS) entry which is preliminary data.</text>
</comment>
<reference evidence="2 3" key="1">
    <citation type="submission" date="2019-11" db="EMBL/GenBank/DDBJ databases">
        <title>Type strains purchased from KCTC, JCM and DSMZ.</title>
        <authorList>
            <person name="Lu H."/>
        </authorList>
    </citation>
    <scope>NUCLEOTIDE SEQUENCE [LARGE SCALE GENOMIC DNA]</scope>
    <source>
        <strain evidence="2 3">KCTC 42409</strain>
    </source>
</reference>
<evidence type="ECO:0000259" key="1">
    <source>
        <dbReference type="Pfam" id="PF07589"/>
    </source>
</evidence>
<sequence length="196" mass="20626">MFGAVGTNLTGQRYQMTVSGEIDAPGVSNVTSAAMAYSESYGNAPITISATVNGKTFSFTSDNSANLAFGVMMSNGLSTNNANRPIDQIQGYGSGYNDSFTSSVTAYHVIFSNVNKFDGISVNLLDSVSHNFMARDSSLATFAYSDRSISAETRFEATLDFISLNGGADVPEPASLGLLGLGLAGLVAARRKRVQR</sequence>
<dbReference type="AlphaFoldDB" id="A0A6L6Q3C0"/>
<organism evidence="2 3">
    <name type="scientific">Pseudoduganella ginsengisoli</name>
    <dbReference type="NCBI Taxonomy" id="1462440"/>
    <lineage>
        <taxon>Bacteria</taxon>
        <taxon>Pseudomonadati</taxon>
        <taxon>Pseudomonadota</taxon>
        <taxon>Betaproteobacteria</taxon>
        <taxon>Burkholderiales</taxon>
        <taxon>Oxalobacteraceae</taxon>
        <taxon>Telluria group</taxon>
        <taxon>Pseudoduganella</taxon>
    </lineage>
</organism>
<proteinExistence type="predicted"/>
<feature type="domain" description="Ice-binding protein C-terminal" evidence="1">
    <location>
        <begin position="169"/>
        <end position="192"/>
    </location>
</feature>
<dbReference type="RefSeq" id="WP_155440333.1">
    <property type="nucleotide sequence ID" value="NZ_WNLA01000012.1"/>
</dbReference>
<dbReference type="EMBL" id="WNLA01000012">
    <property type="protein sequence ID" value="MTW03986.1"/>
    <property type="molecule type" value="Genomic_DNA"/>
</dbReference>
<accession>A0A6L6Q3C0</accession>
<dbReference type="Proteomes" id="UP000484015">
    <property type="component" value="Unassembled WGS sequence"/>
</dbReference>
<gene>
    <name evidence="2" type="ORF">GM668_18050</name>
</gene>
<evidence type="ECO:0000313" key="2">
    <source>
        <dbReference type="EMBL" id="MTW03986.1"/>
    </source>
</evidence>
<keyword evidence="3" id="KW-1185">Reference proteome</keyword>
<dbReference type="InterPro" id="IPR013424">
    <property type="entry name" value="Ice-binding_C"/>
</dbReference>
<dbReference type="NCBIfam" id="TIGR02595">
    <property type="entry name" value="PEP_CTERM"/>
    <property type="match status" value="1"/>
</dbReference>
<name>A0A6L6Q3C0_9BURK</name>
<dbReference type="Pfam" id="PF07589">
    <property type="entry name" value="PEP-CTERM"/>
    <property type="match status" value="1"/>
</dbReference>
<protein>
    <submittedName>
        <fullName evidence="2">PEP-CTERM sorting domain-containing protein</fullName>
    </submittedName>
</protein>
<evidence type="ECO:0000313" key="3">
    <source>
        <dbReference type="Proteomes" id="UP000484015"/>
    </source>
</evidence>